<evidence type="ECO:0000256" key="1">
    <source>
        <dbReference type="ARBA" id="ARBA00023015"/>
    </source>
</evidence>
<evidence type="ECO:0000256" key="3">
    <source>
        <dbReference type="ARBA" id="ARBA00023163"/>
    </source>
</evidence>
<dbReference type="InterPro" id="IPR039422">
    <property type="entry name" value="MarR/SlyA-like"/>
</dbReference>
<dbReference type="SMART" id="SM00347">
    <property type="entry name" value="HTH_MARR"/>
    <property type="match status" value="1"/>
</dbReference>
<evidence type="ECO:0000256" key="2">
    <source>
        <dbReference type="ARBA" id="ARBA00023125"/>
    </source>
</evidence>
<dbReference type="RefSeq" id="WP_305106926.1">
    <property type="nucleotide sequence ID" value="NZ_JAUTWS010000039.1"/>
</dbReference>
<dbReference type="InterPro" id="IPR023187">
    <property type="entry name" value="Tscrpt_reg_MarR-type_CS"/>
</dbReference>
<feature type="domain" description="HTH marR-type" evidence="4">
    <location>
        <begin position="16"/>
        <end position="152"/>
    </location>
</feature>
<keyword evidence="6" id="KW-1185">Reference proteome</keyword>
<protein>
    <submittedName>
        <fullName evidence="5">MarR family transcriptional regulator</fullName>
    </submittedName>
</protein>
<evidence type="ECO:0000313" key="6">
    <source>
        <dbReference type="Proteomes" id="UP001243009"/>
    </source>
</evidence>
<organism evidence="5 6">
    <name type="scientific">Paracraurococcus lichenis</name>
    <dbReference type="NCBI Taxonomy" id="3064888"/>
    <lineage>
        <taxon>Bacteria</taxon>
        <taxon>Pseudomonadati</taxon>
        <taxon>Pseudomonadota</taxon>
        <taxon>Alphaproteobacteria</taxon>
        <taxon>Acetobacterales</taxon>
        <taxon>Roseomonadaceae</taxon>
        <taxon>Paracraurococcus</taxon>
    </lineage>
</organism>
<name>A0ABT9E7B1_9PROT</name>
<accession>A0ABT9E7B1</accession>
<keyword evidence="3" id="KW-0804">Transcription</keyword>
<dbReference type="InterPro" id="IPR036388">
    <property type="entry name" value="WH-like_DNA-bd_sf"/>
</dbReference>
<evidence type="ECO:0000313" key="5">
    <source>
        <dbReference type="EMBL" id="MDO9712069.1"/>
    </source>
</evidence>
<proteinExistence type="predicted"/>
<dbReference type="PANTHER" id="PTHR33164:SF43">
    <property type="entry name" value="HTH-TYPE TRANSCRIPTIONAL REPRESSOR YETL"/>
    <property type="match status" value="1"/>
</dbReference>
<reference evidence="5 6" key="1">
    <citation type="submission" date="2023-08" db="EMBL/GenBank/DDBJ databases">
        <title>The draft genome sequence of Paracraurococcus sp. LOR1-02.</title>
        <authorList>
            <person name="Kingkaew E."/>
            <person name="Tanasupawat S."/>
        </authorList>
    </citation>
    <scope>NUCLEOTIDE SEQUENCE [LARGE SCALE GENOMIC DNA]</scope>
    <source>
        <strain evidence="5 6">LOR1-02</strain>
    </source>
</reference>
<evidence type="ECO:0000259" key="4">
    <source>
        <dbReference type="PROSITE" id="PS50995"/>
    </source>
</evidence>
<keyword evidence="2" id="KW-0238">DNA-binding</keyword>
<dbReference type="EMBL" id="JAUTWS010000039">
    <property type="protein sequence ID" value="MDO9712069.1"/>
    <property type="molecule type" value="Genomic_DNA"/>
</dbReference>
<dbReference type="SUPFAM" id="SSF46785">
    <property type="entry name" value="Winged helix' DNA-binding domain"/>
    <property type="match status" value="1"/>
</dbReference>
<dbReference type="PANTHER" id="PTHR33164">
    <property type="entry name" value="TRANSCRIPTIONAL REGULATOR, MARR FAMILY"/>
    <property type="match status" value="1"/>
</dbReference>
<dbReference type="InterPro" id="IPR036390">
    <property type="entry name" value="WH_DNA-bd_sf"/>
</dbReference>
<comment type="caution">
    <text evidence="5">The sequence shown here is derived from an EMBL/GenBank/DDBJ whole genome shotgun (WGS) entry which is preliminary data.</text>
</comment>
<gene>
    <name evidence="5" type="ORF">Q7A36_27245</name>
</gene>
<dbReference type="Pfam" id="PF01047">
    <property type="entry name" value="MarR"/>
    <property type="match status" value="1"/>
</dbReference>
<dbReference type="Gene3D" id="1.10.10.10">
    <property type="entry name" value="Winged helix-like DNA-binding domain superfamily/Winged helix DNA-binding domain"/>
    <property type="match status" value="1"/>
</dbReference>
<sequence>MQILPASVALAEPQSREELPPALLAMMMTANRIMAMEAVRAVPDGRLTPPQFRILNYLFVAPGASLSEVANYLGVRLPTASVMLVKLAAEGYVLRSRHPSSRRRMQLVLTDRGQSVTASVRAALFGRLRTGLDRLEEAERDALQRAMPALRHLFAQV</sequence>
<dbReference type="PROSITE" id="PS01117">
    <property type="entry name" value="HTH_MARR_1"/>
    <property type="match status" value="1"/>
</dbReference>
<keyword evidence="1" id="KW-0805">Transcription regulation</keyword>
<dbReference type="Proteomes" id="UP001243009">
    <property type="component" value="Unassembled WGS sequence"/>
</dbReference>
<dbReference type="PROSITE" id="PS50995">
    <property type="entry name" value="HTH_MARR_2"/>
    <property type="match status" value="1"/>
</dbReference>
<dbReference type="InterPro" id="IPR000835">
    <property type="entry name" value="HTH_MarR-typ"/>
</dbReference>